<protein>
    <recommendedName>
        <fullName evidence="3">ABC transporter domain-containing protein</fullName>
    </recommendedName>
</protein>
<comment type="caution">
    <text evidence="1">The sequence shown here is derived from an EMBL/GenBank/DDBJ whole genome shotgun (WGS) entry which is preliminary data.</text>
</comment>
<evidence type="ECO:0000313" key="2">
    <source>
        <dbReference type="Proteomes" id="UP000824890"/>
    </source>
</evidence>
<proteinExistence type="predicted"/>
<dbReference type="Gene3D" id="3.40.50.300">
    <property type="entry name" value="P-loop containing nucleotide triphosphate hydrolases"/>
    <property type="match status" value="1"/>
</dbReference>
<keyword evidence="2" id="KW-1185">Reference proteome</keyword>
<dbReference type="InterPro" id="IPR027417">
    <property type="entry name" value="P-loop_NTPase"/>
</dbReference>
<dbReference type="PRINTS" id="PR01868">
    <property type="entry name" value="ABCEFAMILY"/>
</dbReference>
<evidence type="ECO:0008006" key="3">
    <source>
        <dbReference type="Google" id="ProtNLM"/>
    </source>
</evidence>
<sequence>GWQVGYVATIETSASRNAWGPAVILKIVDLPKDLDKDTIHSYGPDSFKLHRFPLPVPGKVLGLVGPHSVGKTTALKVLARELKPNFGRFDVNFLSLSLRLLPDDSPDWPEIWTHFHRFELQRYFQILNMNLK</sequence>
<dbReference type="InterPro" id="IPR013283">
    <property type="entry name" value="RLI1"/>
</dbReference>
<feature type="non-terminal residue" evidence="1">
    <location>
        <position position="132"/>
    </location>
</feature>
<feature type="non-terminal residue" evidence="1">
    <location>
        <position position="1"/>
    </location>
</feature>
<name>A0ABQ7X461_BRANA</name>
<evidence type="ECO:0000313" key="1">
    <source>
        <dbReference type="EMBL" id="KAH0849898.1"/>
    </source>
</evidence>
<dbReference type="PANTHER" id="PTHR19248">
    <property type="entry name" value="ATP-BINDING TRANSPORT PROTEIN-RELATED"/>
    <property type="match status" value="1"/>
</dbReference>
<dbReference type="EMBL" id="JAGKQM010002265">
    <property type="protein sequence ID" value="KAH0849898.1"/>
    <property type="molecule type" value="Genomic_DNA"/>
</dbReference>
<organism evidence="1 2">
    <name type="scientific">Brassica napus</name>
    <name type="common">Rape</name>
    <dbReference type="NCBI Taxonomy" id="3708"/>
    <lineage>
        <taxon>Eukaryota</taxon>
        <taxon>Viridiplantae</taxon>
        <taxon>Streptophyta</taxon>
        <taxon>Embryophyta</taxon>
        <taxon>Tracheophyta</taxon>
        <taxon>Spermatophyta</taxon>
        <taxon>Magnoliopsida</taxon>
        <taxon>eudicotyledons</taxon>
        <taxon>Gunneridae</taxon>
        <taxon>Pentapetalae</taxon>
        <taxon>rosids</taxon>
        <taxon>malvids</taxon>
        <taxon>Brassicales</taxon>
        <taxon>Brassicaceae</taxon>
        <taxon>Brassiceae</taxon>
        <taxon>Brassica</taxon>
    </lineage>
</organism>
<reference evidence="1 2" key="1">
    <citation type="submission" date="2021-05" db="EMBL/GenBank/DDBJ databases">
        <title>Genome Assembly of Synthetic Allotetraploid Brassica napus Reveals Homoeologous Exchanges between Subgenomes.</title>
        <authorList>
            <person name="Davis J.T."/>
        </authorList>
    </citation>
    <scope>NUCLEOTIDE SEQUENCE [LARGE SCALE GENOMIC DNA]</scope>
    <source>
        <strain evidence="2">cv. Da-Ae</strain>
        <tissue evidence="1">Seedling</tissue>
    </source>
</reference>
<dbReference type="SUPFAM" id="SSF52540">
    <property type="entry name" value="P-loop containing nucleoside triphosphate hydrolases"/>
    <property type="match status" value="1"/>
</dbReference>
<gene>
    <name evidence="1" type="ORF">HID58_095985</name>
</gene>
<accession>A0ABQ7X461</accession>
<dbReference type="Proteomes" id="UP000824890">
    <property type="component" value="Unassembled WGS sequence"/>
</dbReference>